<evidence type="ECO:0000313" key="9">
    <source>
        <dbReference type="EMBL" id="KAK1927929.1"/>
    </source>
</evidence>
<feature type="compositionally biased region" description="Pro residues" evidence="8">
    <location>
        <begin position="395"/>
        <end position="410"/>
    </location>
</feature>
<evidence type="ECO:0000256" key="2">
    <source>
        <dbReference type="ARBA" id="ARBA00022502"/>
    </source>
</evidence>
<feature type="chain" id="PRO_5041765567" description="Post-GPI attachment to proteins factor 3" evidence="7">
    <location>
        <begin position="25"/>
        <end position="418"/>
    </location>
</feature>
<protein>
    <recommendedName>
        <fullName evidence="7">Post-GPI attachment to proteins factor 3</fullName>
    </recommendedName>
</protein>
<evidence type="ECO:0000256" key="1">
    <source>
        <dbReference type="ARBA" id="ARBA00004127"/>
    </source>
</evidence>
<comment type="caution">
    <text evidence="9">The sequence shown here is derived from an EMBL/GenBank/DDBJ whole genome shotgun (WGS) entry which is preliminary data.</text>
</comment>
<dbReference type="GO" id="GO:0006506">
    <property type="term" value="P:GPI anchor biosynthetic process"/>
    <property type="evidence" value="ECO:0007669"/>
    <property type="project" value="UniProtKB-KW"/>
</dbReference>
<keyword evidence="3 7" id="KW-0812">Transmembrane</keyword>
<dbReference type="Proteomes" id="UP001182556">
    <property type="component" value="Unassembled WGS sequence"/>
</dbReference>
<feature type="transmembrane region" description="Helical" evidence="7">
    <location>
        <begin position="167"/>
        <end position="186"/>
    </location>
</feature>
<comment type="function">
    <text evidence="7">Involved in the lipid remodeling steps of GPI-anchor maturation.</text>
</comment>
<feature type="transmembrane region" description="Helical" evidence="7">
    <location>
        <begin position="315"/>
        <end position="333"/>
    </location>
</feature>
<feature type="transmembrane region" description="Helical" evidence="7">
    <location>
        <begin position="284"/>
        <end position="303"/>
    </location>
</feature>
<keyword evidence="6 7" id="KW-0472">Membrane</keyword>
<reference evidence="9" key="1">
    <citation type="submission" date="2023-02" db="EMBL/GenBank/DDBJ databases">
        <title>Identification and recombinant expression of a fungal hydrolase from Papiliotrema laurentii that hydrolyzes apple cutin and clears colloidal polyester polyurethane.</title>
        <authorList>
            <consortium name="DOE Joint Genome Institute"/>
            <person name="Roman V.A."/>
            <person name="Bojanowski C."/>
            <person name="Crable B.R."/>
            <person name="Wagner D.N."/>
            <person name="Hung C.S."/>
            <person name="Nadeau L.J."/>
            <person name="Schratz L."/>
            <person name="Haridas S."/>
            <person name="Pangilinan J."/>
            <person name="Lipzen A."/>
            <person name="Na H."/>
            <person name="Yan M."/>
            <person name="Ng V."/>
            <person name="Grigoriev I.V."/>
            <person name="Spatafora J.W."/>
            <person name="Barlow D."/>
            <person name="Biffinger J."/>
            <person name="Kelley-Loughnane N."/>
            <person name="Varaljay V.A."/>
            <person name="Crookes-Goodson W.J."/>
        </authorList>
    </citation>
    <scope>NUCLEOTIDE SEQUENCE</scope>
    <source>
        <strain evidence="9">5307AH</strain>
    </source>
</reference>
<evidence type="ECO:0000256" key="6">
    <source>
        <dbReference type="ARBA" id="ARBA00023136"/>
    </source>
</evidence>
<dbReference type="Pfam" id="PF04080">
    <property type="entry name" value="Per1"/>
    <property type="match status" value="1"/>
</dbReference>
<gene>
    <name evidence="9" type="ORF">DB88DRAFT_479812</name>
</gene>
<dbReference type="InterPro" id="IPR007217">
    <property type="entry name" value="Per1-like"/>
</dbReference>
<feature type="signal peptide" evidence="7">
    <location>
        <begin position="1"/>
        <end position="24"/>
    </location>
</feature>
<comment type="caution">
    <text evidence="7">Lacks conserved residue(s) required for the propagation of feature annotation.</text>
</comment>
<comment type="similarity">
    <text evidence="7">Belongs to the PGAP3 family.</text>
</comment>
<keyword evidence="4 7" id="KW-0732">Signal</keyword>
<keyword evidence="2 7" id="KW-0337">GPI-anchor biosynthesis</keyword>
<dbReference type="GO" id="GO:0016788">
    <property type="term" value="F:hydrolase activity, acting on ester bonds"/>
    <property type="evidence" value="ECO:0007669"/>
    <property type="project" value="TreeGrafter"/>
</dbReference>
<evidence type="ECO:0000256" key="7">
    <source>
        <dbReference type="RuleBase" id="RU365066"/>
    </source>
</evidence>
<dbReference type="AlphaFoldDB" id="A0AAD9FX61"/>
<dbReference type="EMBL" id="JAODAN010000001">
    <property type="protein sequence ID" value="KAK1927929.1"/>
    <property type="molecule type" value="Genomic_DNA"/>
</dbReference>
<accession>A0AAD9FX61</accession>
<sequence length="418" mass="47002">MLRLPRVRLGALCILLAALGLVYASAGDRNPTYQHCLRGCGLTYCDPSQPPIAAYLRAFGWSCEDDCKYQCAHSFTDNIRPGSRWLQFYGKWPFYRLGPIQEPFSVLMSLGNLYVNLRGLSELRRRVRPENKLRKWLEMAGWAQVNTWIWSAVFHTRDKPLTERLDYFSATITVAFSLIYAILRVLHLQTPLSTSRLAFPAVALVAFLVLSHFTYLLSFPLGRFPYGYHTAFVVCLGMAHNLLWIAWSLSFRIAYPTLTLGSRTIAFPNPYPPHDPRTTPSLNAMTPLSLVILTILAMSLEVFDFHPIFRVADAHSLWHLATIPLAVGWWAFFCQDALDFEGSLMNARFVAGANIGDDEKMPLASPSPIRVTAGMGDLQSVRTPNTPAFAQLAAMPPPPRRTPRSSPRPSPGRSERED</sequence>
<feature type="transmembrane region" description="Helical" evidence="7">
    <location>
        <begin position="198"/>
        <end position="220"/>
    </location>
</feature>
<keyword evidence="5 7" id="KW-1133">Transmembrane helix</keyword>
<proteinExistence type="inferred from homology"/>
<organism evidence="9 10">
    <name type="scientific">Papiliotrema laurentii</name>
    <name type="common">Cryptococcus laurentii</name>
    <dbReference type="NCBI Taxonomy" id="5418"/>
    <lineage>
        <taxon>Eukaryota</taxon>
        <taxon>Fungi</taxon>
        <taxon>Dikarya</taxon>
        <taxon>Basidiomycota</taxon>
        <taxon>Agaricomycotina</taxon>
        <taxon>Tremellomycetes</taxon>
        <taxon>Tremellales</taxon>
        <taxon>Rhynchogastremaceae</taxon>
        <taxon>Papiliotrema</taxon>
    </lineage>
</organism>
<evidence type="ECO:0000256" key="8">
    <source>
        <dbReference type="SAM" id="MobiDB-lite"/>
    </source>
</evidence>
<evidence type="ECO:0000313" key="10">
    <source>
        <dbReference type="Proteomes" id="UP001182556"/>
    </source>
</evidence>
<dbReference type="GO" id="GO:0005789">
    <property type="term" value="C:endoplasmic reticulum membrane"/>
    <property type="evidence" value="ECO:0007669"/>
    <property type="project" value="UniProtKB-SubCell"/>
</dbReference>
<feature type="region of interest" description="Disordered" evidence="8">
    <location>
        <begin position="377"/>
        <end position="418"/>
    </location>
</feature>
<feature type="transmembrane region" description="Helical" evidence="7">
    <location>
        <begin position="226"/>
        <end position="246"/>
    </location>
</feature>
<keyword evidence="10" id="KW-1185">Reference proteome</keyword>
<dbReference type="PANTHER" id="PTHR13148:SF0">
    <property type="entry name" value="POST-GPI ATTACHMENT TO PROTEINS FACTOR 3"/>
    <property type="match status" value="1"/>
</dbReference>
<keyword evidence="7" id="KW-0256">Endoplasmic reticulum</keyword>
<evidence type="ECO:0000256" key="5">
    <source>
        <dbReference type="ARBA" id="ARBA00022989"/>
    </source>
</evidence>
<name>A0AAD9FX61_PAPLA</name>
<evidence type="ECO:0000256" key="3">
    <source>
        <dbReference type="ARBA" id="ARBA00022692"/>
    </source>
</evidence>
<comment type="subcellular location">
    <subcellularLocation>
        <location evidence="1">Endomembrane system</location>
        <topology evidence="1">Multi-pass membrane protein</topology>
    </subcellularLocation>
    <subcellularLocation>
        <location evidence="7">Endoplasmic reticulum membrane</location>
        <topology evidence="7">Multi-pass membrane protein</topology>
    </subcellularLocation>
</comment>
<evidence type="ECO:0000256" key="4">
    <source>
        <dbReference type="ARBA" id="ARBA00022729"/>
    </source>
</evidence>
<dbReference type="PANTHER" id="PTHR13148">
    <property type="entry name" value="PER1-RELATED"/>
    <property type="match status" value="1"/>
</dbReference>